<dbReference type="EMBL" id="JAZDWU010000005">
    <property type="protein sequence ID" value="KAL0001821.1"/>
    <property type="molecule type" value="Genomic_DNA"/>
</dbReference>
<sequence length="143" mass="15273">MGVPPVGLIYRVNVNGAVFFSQKTAGVGVVTRDNEGNFIAGLSKKLHVPLGAIETEAKAFEAGIVFAGEIGIWDFVQEDDSMVMVQALCESALAPSSVASLVYGIAAAVHDFQSVNFTRVHCNRNKPTHFLAKHAYGIVDYCA</sequence>
<evidence type="ECO:0000313" key="2">
    <source>
        <dbReference type="EMBL" id="KAL0001821.1"/>
    </source>
</evidence>
<dbReference type="InterPro" id="IPR053151">
    <property type="entry name" value="RNase_H-like"/>
</dbReference>
<dbReference type="Proteomes" id="UP001459277">
    <property type="component" value="Unassembled WGS sequence"/>
</dbReference>
<dbReference type="InterPro" id="IPR036397">
    <property type="entry name" value="RNaseH_sf"/>
</dbReference>
<comment type="caution">
    <text evidence="2">The sequence shown here is derived from an EMBL/GenBank/DDBJ whole genome shotgun (WGS) entry which is preliminary data.</text>
</comment>
<dbReference type="InterPro" id="IPR044730">
    <property type="entry name" value="RNase_H-like_dom_plant"/>
</dbReference>
<dbReference type="Pfam" id="PF13456">
    <property type="entry name" value="RVT_3"/>
    <property type="match status" value="1"/>
</dbReference>
<dbReference type="SUPFAM" id="SSF53098">
    <property type="entry name" value="Ribonuclease H-like"/>
    <property type="match status" value="1"/>
</dbReference>
<protein>
    <recommendedName>
        <fullName evidence="1">RNase H type-1 domain-containing protein</fullName>
    </recommendedName>
</protein>
<keyword evidence="3" id="KW-1185">Reference proteome</keyword>
<proteinExistence type="predicted"/>
<dbReference type="InterPro" id="IPR012337">
    <property type="entry name" value="RNaseH-like_sf"/>
</dbReference>
<organism evidence="2 3">
    <name type="scientific">Lithocarpus litseifolius</name>
    <dbReference type="NCBI Taxonomy" id="425828"/>
    <lineage>
        <taxon>Eukaryota</taxon>
        <taxon>Viridiplantae</taxon>
        <taxon>Streptophyta</taxon>
        <taxon>Embryophyta</taxon>
        <taxon>Tracheophyta</taxon>
        <taxon>Spermatophyta</taxon>
        <taxon>Magnoliopsida</taxon>
        <taxon>eudicotyledons</taxon>
        <taxon>Gunneridae</taxon>
        <taxon>Pentapetalae</taxon>
        <taxon>rosids</taxon>
        <taxon>fabids</taxon>
        <taxon>Fagales</taxon>
        <taxon>Fagaceae</taxon>
        <taxon>Lithocarpus</taxon>
    </lineage>
</organism>
<dbReference type="PANTHER" id="PTHR47723">
    <property type="entry name" value="OS05G0353850 PROTEIN"/>
    <property type="match status" value="1"/>
</dbReference>
<evidence type="ECO:0000259" key="1">
    <source>
        <dbReference type="Pfam" id="PF13456"/>
    </source>
</evidence>
<dbReference type="Gene3D" id="3.30.420.10">
    <property type="entry name" value="Ribonuclease H-like superfamily/Ribonuclease H"/>
    <property type="match status" value="1"/>
</dbReference>
<dbReference type="GO" id="GO:0004523">
    <property type="term" value="F:RNA-DNA hybrid ribonuclease activity"/>
    <property type="evidence" value="ECO:0007669"/>
    <property type="project" value="InterPro"/>
</dbReference>
<name>A0AAW2CZF9_9ROSI</name>
<dbReference type="GO" id="GO:0003676">
    <property type="term" value="F:nucleic acid binding"/>
    <property type="evidence" value="ECO:0007669"/>
    <property type="project" value="InterPro"/>
</dbReference>
<dbReference type="InterPro" id="IPR002156">
    <property type="entry name" value="RNaseH_domain"/>
</dbReference>
<dbReference type="PANTHER" id="PTHR47723:SF19">
    <property type="entry name" value="POLYNUCLEOTIDYL TRANSFERASE, RIBONUCLEASE H-LIKE SUPERFAMILY PROTEIN"/>
    <property type="match status" value="1"/>
</dbReference>
<feature type="domain" description="RNase H type-1" evidence="1">
    <location>
        <begin position="13"/>
        <end position="135"/>
    </location>
</feature>
<dbReference type="CDD" id="cd06222">
    <property type="entry name" value="RNase_H_like"/>
    <property type="match status" value="1"/>
</dbReference>
<dbReference type="AlphaFoldDB" id="A0AAW2CZF9"/>
<gene>
    <name evidence="2" type="ORF">SO802_015602</name>
</gene>
<evidence type="ECO:0000313" key="3">
    <source>
        <dbReference type="Proteomes" id="UP001459277"/>
    </source>
</evidence>
<accession>A0AAW2CZF9</accession>
<reference evidence="2 3" key="1">
    <citation type="submission" date="2024-01" db="EMBL/GenBank/DDBJ databases">
        <title>A telomere-to-telomere, gap-free genome of sweet tea (Lithocarpus litseifolius).</title>
        <authorList>
            <person name="Zhou J."/>
        </authorList>
    </citation>
    <scope>NUCLEOTIDE SEQUENCE [LARGE SCALE GENOMIC DNA]</scope>
    <source>
        <strain evidence="2">Zhou-2022a</strain>
        <tissue evidence="2">Leaf</tissue>
    </source>
</reference>